<organism evidence="1">
    <name type="scientific">marine sediment metagenome</name>
    <dbReference type="NCBI Taxonomy" id="412755"/>
    <lineage>
        <taxon>unclassified sequences</taxon>
        <taxon>metagenomes</taxon>
        <taxon>ecological metagenomes</taxon>
    </lineage>
</organism>
<gene>
    <name evidence="1" type="ORF">LCGC14_2893360</name>
</gene>
<comment type="caution">
    <text evidence="1">The sequence shown here is derived from an EMBL/GenBank/DDBJ whole genome shotgun (WGS) entry which is preliminary data.</text>
</comment>
<dbReference type="EMBL" id="LAZR01056768">
    <property type="protein sequence ID" value="KKK73486.1"/>
    <property type="molecule type" value="Genomic_DNA"/>
</dbReference>
<sequence length="237" mass="26079">MVKLNSPLFSFSARRRLGDDVVFQRRGHLNIASVPQAHPDAKSPGQLSWRTMFQKVVSLWHALSPSEKEAWESSARQNHMTGYAWFLSQALRPNPGIYLPLLGGIMQGGIDMASFKVENLPDPTANQEPVTRKYFDDNMPSGGGNITIGNYVGNNTEDLAIPHGLGSTPKAVFFTRVSLPPYVWAMIKPGQLYIISIATYGDNVAVWDVTNFYVGNASNYSFTANAAGTAYYWVALG</sequence>
<accession>A0A0F9AMR8</accession>
<name>A0A0F9AMR8_9ZZZZ</name>
<reference evidence="1" key="1">
    <citation type="journal article" date="2015" name="Nature">
        <title>Complex archaea that bridge the gap between prokaryotes and eukaryotes.</title>
        <authorList>
            <person name="Spang A."/>
            <person name="Saw J.H."/>
            <person name="Jorgensen S.L."/>
            <person name="Zaremba-Niedzwiedzka K."/>
            <person name="Martijn J."/>
            <person name="Lind A.E."/>
            <person name="van Eijk R."/>
            <person name="Schleper C."/>
            <person name="Guy L."/>
            <person name="Ettema T.J."/>
        </authorList>
    </citation>
    <scope>NUCLEOTIDE SEQUENCE</scope>
</reference>
<proteinExistence type="predicted"/>
<protein>
    <submittedName>
        <fullName evidence="1">Uncharacterized protein</fullName>
    </submittedName>
</protein>
<evidence type="ECO:0000313" key="1">
    <source>
        <dbReference type="EMBL" id="KKK73486.1"/>
    </source>
</evidence>
<dbReference type="AlphaFoldDB" id="A0A0F9AMR8"/>